<dbReference type="GO" id="GO:0071973">
    <property type="term" value="P:bacterial-type flagellum-dependent cell motility"/>
    <property type="evidence" value="ECO:0007669"/>
    <property type="project" value="TreeGrafter"/>
</dbReference>
<evidence type="ECO:0000256" key="1">
    <source>
        <dbReference type="ARBA" id="ARBA00004365"/>
    </source>
</evidence>
<keyword evidence="10" id="KW-1185">Reference proteome</keyword>
<dbReference type="InterPro" id="IPR040026">
    <property type="entry name" value="FliD"/>
</dbReference>
<dbReference type="GO" id="GO:0009421">
    <property type="term" value="C:bacterial-type flagellum filament cap"/>
    <property type="evidence" value="ECO:0007669"/>
    <property type="project" value="InterPro"/>
</dbReference>
<gene>
    <name evidence="9" type="ORF">SAMN05421781_1599</name>
</gene>
<dbReference type="PANTHER" id="PTHR30288:SF0">
    <property type="entry name" value="FLAGELLAR HOOK-ASSOCIATED PROTEIN 2"/>
    <property type="match status" value="1"/>
</dbReference>
<evidence type="ECO:0000256" key="3">
    <source>
        <dbReference type="ARBA" id="ARBA00011255"/>
    </source>
</evidence>
<dbReference type="OrthoDB" id="9776025at2"/>
<evidence type="ECO:0000256" key="2">
    <source>
        <dbReference type="ARBA" id="ARBA00009764"/>
    </source>
</evidence>
<dbReference type="Proteomes" id="UP000199488">
    <property type="component" value="Unassembled WGS sequence"/>
</dbReference>
<feature type="domain" description="Flagellar hook-associated protein 2 N-terminal" evidence="8">
    <location>
        <begin position="8"/>
        <end position="89"/>
    </location>
</feature>
<proteinExistence type="inferred from homology"/>
<evidence type="ECO:0000313" key="9">
    <source>
        <dbReference type="EMBL" id="SDW52024.1"/>
    </source>
</evidence>
<protein>
    <recommendedName>
        <fullName evidence="6">Filament cap protein</fullName>
    </recommendedName>
    <alternativeName>
        <fullName evidence="5">Flagellar cap protein</fullName>
    </alternativeName>
</protein>
<dbReference type="AlphaFoldDB" id="A0A1H2U9B5"/>
<organism evidence="9 10">
    <name type="scientific">Marinococcus luteus</name>
    <dbReference type="NCBI Taxonomy" id="1122204"/>
    <lineage>
        <taxon>Bacteria</taxon>
        <taxon>Bacillati</taxon>
        <taxon>Bacillota</taxon>
        <taxon>Bacilli</taxon>
        <taxon>Bacillales</taxon>
        <taxon>Bacillaceae</taxon>
        <taxon>Marinococcus</taxon>
    </lineage>
</organism>
<reference evidence="9 10" key="1">
    <citation type="submission" date="2016-10" db="EMBL/GenBank/DDBJ databases">
        <authorList>
            <person name="de Groot N.N."/>
        </authorList>
    </citation>
    <scope>NUCLEOTIDE SEQUENCE [LARGE SCALE GENOMIC DNA]</scope>
    <source>
        <strain evidence="9 10">DSM 23126</strain>
    </source>
</reference>
<evidence type="ECO:0000256" key="5">
    <source>
        <dbReference type="ARBA" id="ARBA00033074"/>
    </source>
</evidence>
<name>A0A1H2U9B5_9BACI</name>
<keyword evidence="9" id="KW-0966">Cell projection</keyword>
<accession>A0A1H2U9B5</accession>
<dbReference type="Pfam" id="PF02465">
    <property type="entry name" value="FliD_N"/>
    <property type="match status" value="1"/>
</dbReference>
<comment type="subunit">
    <text evidence="3">Homopentamer.</text>
</comment>
<comment type="subcellular location">
    <subcellularLocation>
        <location evidence="1">Bacterial flagellum</location>
    </subcellularLocation>
</comment>
<keyword evidence="4" id="KW-0975">Bacterial flagellum</keyword>
<evidence type="ECO:0000259" key="8">
    <source>
        <dbReference type="Pfam" id="PF02465"/>
    </source>
</evidence>
<evidence type="ECO:0000256" key="4">
    <source>
        <dbReference type="ARBA" id="ARBA00023143"/>
    </source>
</evidence>
<dbReference type="InterPro" id="IPR003481">
    <property type="entry name" value="FliD_N"/>
</dbReference>
<evidence type="ECO:0000313" key="10">
    <source>
        <dbReference type="Proteomes" id="UP000199488"/>
    </source>
</evidence>
<dbReference type="RefSeq" id="WP_091613489.1">
    <property type="nucleotide sequence ID" value="NZ_FNNC01000003.1"/>
</dbReference>
<dbReference type="EMBL" id="FNNC01000003">
    <property type="protein sequence ID" value="SDW52024.1"/>
    <property type="molecule type" value="Genomic_DNA"/>
</dbReference>
<feature type="region of interest" description="Disordered" evidence="7">
    <location>
        <begin position="65"/>
        <end position="86"/>
    </location>
</feature>
<comment type="similarity">
    <text evidence="2">Belongs to the FliD family.</text>
</comment>
<keyword evidence="9" id="KW-0282">Flagellum</keyword>
<feature type="compositionally biased region" description="Polar residues" evidence="7">
    <location>
        <begin position="65"/>
        <end position="85"/>
    </location>
</feature>
<keyword evidence="9" id="KW-0969">Cilium</keyword>
<evidence type="ECO:0000256" key="6">
    <source>
        <dbReference type="ARBA" id="ARBA00033192"/>
    </source>
</evidence>
<dbReference type="PANTHER" id="PTHR30288">
    <property type="entry name" value="FLAGELLAR CAP/ASSEMBLY PROTEIN FLID"/>
    <property type="match status" value="1"/>
</dbReference>
<dbReference type="STRING" id="1122204.SAMN05421781_1599"/>
<sequence>MRVSGFASGMDIDQTVKDLMRAERQPINKLNQQKQTLEWQTEMYQDVNKRFFDFRNTIFDSIMKKSSMTDRSATSTNDSRVSATASADAGKCYLFGQRGQTAGKISIAEQLRTGGRT</sequence>
<dbReference type="GO" id="GO:0009424">
    <property type="term" value="C:bacterial-type flagellum hook"/>
    <property type="evidence" value="ECO:0007669"/>
    <property type="project" value="InterPro"/>
</dbReference>
<evidence type="ECO:0000256" key="7">
    <source>
        <dbReference type="SAM" id="MobiDB-lite"/>
    </source>
</evidence>